<feature type="compositionally biased region" description="Polar residues" evidence="2">
    <location>
        <begin position="278"/>
        <end position="287"/>
    </location>
</feature>
<organism evidence="3 4">
    <name type="scientific">Microthyrium microscopicum</name>
    <dbReference type="NCBI Taxonomy" id="703497"/>
    <lineage>
        <taxon>Eukaryota</taxon>
        <taxon>Fungi</taxon>
        <taxon>Dikarya</taxon>
        <taxon>Ascomycota</taxon>
        <taxon>Pezizomycotina</taxon>
        <taxon>Dothideomycetes</taxon>
        <taxon>Dothideomycetes incertae sedis</taxon>
        <taxon>Microthyriales</taxon>
        <taxon>Microthyriaceae</taxon>
        <taxon>Microthyrium</taxon>
    </lineage>
</organism>
<sequence>MPKPTTPPETREDIFKSILKPVIISHNDGIIAVGRVIAPHHYAKWEVGSIIRYSAFNRTFSVYKEPAKNDTCGWDDHCWASVQDLILTRSIEWADGCAPEDALHQFSHASQSEAPSEISLNSIMTTLWNPWMELQYNQLKYGNCHIPSQYTMRRIQAADAPTQVSHANDSFDEWGCGTERGWPDPSREEPIINLFDHGQHWNDHFAVKSTTKDESEDGSDSVCGDNYHSKVEAQKTKTAKLQKDACLENCWSFTATDVSDSESDDDDGSESEDSVSVASTNKATAESPTKVKGVSKPGKVQPFAYEQYKRKSAQDSDKEKTLCKNFVEQMQEMYEQEMVSEQYLSQIPKISPASQTREKSKAQPNIESRLAEMEQLLTQSKESSQKVLDTIQEISERSKGQSTQPSQFMHQIHTSHNGMPTSQTTMAGLPGVSSRTVFSGNPVFPSPPGFSSSFPGFPPNFPGFPPSLPGFGGFSGMMNPPVVPNGAGGPLANSTWSSSAPIDVPLAIPSPENHFRDVQTTVLQGRLREMKSRLEQAQKELEASKAVAKNLEDSRAADERISPSRGGKGNLCVHGFSIPDCCDPDESGILTPESESSVNDSDAIEALNRSLIDQMPPTAPAQSKGKEKVDPKVGIHADKAAWDICELKNLASSVGLKTFGDERNAILQDRLAKLKKEPVPTVVVSKTEPKPQKSMPKNREGDDTTVRLRALAVAVDEHFKSFQSNLEKATYDTLVSAKNELSHGMNLLYRDLRDIEAYFGHCTPWDVENYIWQIRQHCDAIHKLMFGPNRTTELFSKRLEQHLIDYNVIEQLCYDIKALCETLEWPSKHVEAASKNNGKPKAHLQMPHSHATSDSPEFPLQKYTSDASKRNVPALLEFESRWARPQYGGRYAPAVR</sequence>
<evidence type="ECO:0000313" key="4">
    <source>
        <dbReference type="Proteomes" id="UP000799302"/>
    </source>
</evidence>
<feature type="region of interest" description="Disordered" evidence="2">
    <location>
        <begin position="834"/>
        <end position="858"/>
    </location>
</feature>
<protein>
    <submittedName>
        <fullName evidence="3">Uncharacterized protein</fullName>
    </submittedName>
</protein>
<keyword evidence="4" id="KW-1185">Reference proteome</keyword>
<evidence type="ECO:0000256" key="2">
    <source>
        <dbReference type="SAM" id="MobiDB-lite"/>
    </source>
</evidence>
<accession>A0A6A6UDA5</accession>
<gene>
    <name evidence="3" type="ORF">BT63DRAFT_469868</name>
</gene>
<reference evidence="3" key="1">
    <citation type="journal article" date="2020" name="Stud. Mycol.">
        <title>101 Dothideomycetes genomes: a test case for predicting lifestyles and emergence of pathogens.</title>
        <authorList>
            <person name="Haridas S."/>
            <person name="Albert R."/>
            <person name="Binder M."/>
            <person name="Bloem J."/>
            <person name="Labutti K."/>
            <person name="Salamov A."/>
            <person name="Andreopoulos B."/>
            <person name="Baker S."/>
            <person name="Barry K."/>
            <person name="Bills G."/>
            <person name="Bluhm B."/>
            <person name="Cannon C."/>
            <person name="Castanera R."/>
            <person name="Culley D."/>
            <person name="Daum C."/>
            <person name="Ezra D."/>
            <person name="Gonzalez J."/>
            <person name="Henrissat B."/>
            <person name="Kuo A."/>
            <person name="Liang C."/>
            <person name="Lipzen A."/>
            <person name="Lutzoni F."/>
            <person name="Magnuson J."/>
            <person name="Mondo S."/>
            <person name="Nolan M."/>
            <person name="Ohm R."/>
            <person name="Pangilinan J."/>
            <person name="Park H.-J."/>
            <person name="Ramirez L."/>
            <person name="Alfaro M."/>
            <person name="Sun H."/>
            <person name="Tritt A."/>
            <person name="Yoshinaga Y."/>
            <person name="Zwiers L.-H."/>
            <person name="Turgeon B."/>
            <person name="Goodwin S."/>
            <person name="Spatafora J."/>
            <person name="Crous P."/>
            <person name="Grigoriev I."/>
        </authorList>
    </citation>
    <scope>NUCLEOTIDE SEQUENCE</scope>
    <source>
        <strain evidence="3">CBS 115976</strain>
    </source>
</reference>
<evidence type="ECO:0000313" key="3">
    <source>
        <dbReference type="EMBL" id="KAF2670279.1"/>
    </source>
</evidence>
<keyword evidence="1" id="KW-0175">Coiled coil</keyword>
<feature type="compositionally biased region" description="Basic and acidic residues" evidence="2">
    <location>
        <begin position="687"/>
        <end position="702"/>
    </location>
</feature>
<dbReference type="EMBL" id="MU004234">
    <property type="protein sequence ID" value="KAF2670279.1"/>
    <property type="molecule type" value="Genomic_DNA"/>
</dbReference>
<feature type="region of interest" description="Disordered" evidence="2">
    <location>
        <begin position="680"/>
        <end position="702"/>
    </location>
</feature>
<name>A0A6A6UDA5_9PEZI</name>
<dbReference type="AlphaFoldDB" id="A0A6A6UDA5"/>
<feature type="compositionally biased region" description="Acidic residues" evidence="2">
    <location>
        <begin position="259"/>
        <end position="273"/>
    </location>
</feature>
<feature type="coiled-coil region" evidence="1">
    <location>
        <begin position="520"/>
        <end position="554"/>
    </location>
</feature>
<dbReference type="Proteomes" id="UP000799302">
    <property type="component" value="Unassembled WGS sequence"/>
</dbReference>
<proteinExistence type="predicted"/>
<evidence type="ECO:0000256" key="1">
    <source>
        <dbReference type="SAM" id="Coils"/>
    </source>
</evidence>
<feature type="region of interest" description="Disordered" evidence="2">
    <location>
        <begin position="257"/>
        <end position="298"/>
    </location>
</feature>